<accession>A0ABP1QK50</accession>
<dbReference type="InterPro" id="IPR036396">
    <property type="entry name" value="Cyt_P450_sf"/>
</dbReference>
<gene>
    <name evidence="6" type="ORF">ODALV1_LOCUS11013</name>
</gene>
<evidence type="ECO:0000313" key="6">
    <source>
        <dbReference type="EMBL" id="CAL8101986.1"/>
    </source>
</evidence>
<evidence type="ECO:0000313" key="7">
    <source>
        <dbReference type="Proteomes" id="UP001642540"/>
    </source>
</evidence>
<proteinExistence type="inferred from homology"/>
<dbReference type="PRINTS" id="PR00385">
    <property type="entry name" value="P450"/>
</dbReference>
<keyword evidence="2 5" id="KW-0479">Metal-binding</keyword>
<dbReference type="InterPro" id="IPR001128">
    <property type="entry name" value="Cyt_P450"/>
</dbReference>
<keyword evidence="4 5" id="KW-0503">Monooxygenase</keyword>
<keyword evidence="7" id="KW-1185">Reference proteome</keyword>
<protein>
    <recommendedName>
        <fullName evidence="8">Methyl farnesoate epoxidase</fullName>
    </recommendedName>
</protein>
<dbReference type="InterPro" id="IPR002401">
    <property type="entry name" value="Cyt_P450_E_grp-I"/>
</dbReference>
<reference evidence="6 7" key="1">
    <citation type="submission" date="2024-08" db="EMBL/GenBank/DDBJ databases">
        <authorList>
            <person name="Cucini C."/>
            <person name="Frati F."/>
        </authorList>
    </citation>
    <scope>NUCLEOTIDE SEQUENCE [LARGE SCALE GENOMIC DNA]</scope>
</reference>
<dbReference type="Proteomes" id="UP001642540">
    <property type="component" value="Unassembled WGS sequence"/>
</dbReference>
<dbReference type="EMBL" id="CAXLJM020000033">
    <property type="protein sequence ID" value="CAL8101986.1"/>
    <property type="molecule type" value="Genomic_DNA"/>
</dbReference>
<evidence type="ECO:0000256" key="4">
    <source>
        <dbReference type="ARBA" id="ARBA00023033"/>
    </source>
</evidence>
<dbReference type="PROSITE" id="PS00086">
    <property type="entry name" value="CYTOCHROME_P450"/>
    <property type="match status" value="1"/>
</dbReference>
<dbReference type="PANTHER" id="PTHR24300">
    <property type="entry name" value="CYTOCHROME P450 508A4-RELATED"/>
    <property type="match status" value="1"/>
</dbReference>
<evidence type="ECO:0000256" key="5">
    <source>
        <dbReference type="RuleBase" id="RU000461"/>
    </source>
</evidence>
<name>A0ABP1QK50_9HEXA</name>
<comment type="caution">
    <text evidence="6">The sequence shown here is derived from an EMBL/GenBank/DDBJ whole genome shotgun (WGS) entry which is preliminary data.</text>
</comment>
<comment type="similarity">
    <text evidence="1 5">Belongs to the cytochrome P450 family.</text>
</comment>
<keyword evidence="5" id="KW-0560">Oxidoreductase</keyword>
<evidence type="ECO:0008006" key="8">
    <source>
        <dbReference type="Google" id="ProtNLM"/>
    </source>
</evidence>
<evidence type="ECO:0000256" key="2">
    <source>
        <dbReference type="ARBA" id="ARBA00022723"/>
    </source>
</evidence>
<dbReference type="Gene3D" id="1.10.630.10">
    <property type="entry name" value="Cytochrome P450"/>
    <property type="match status" value="1"/>
</dbReference>
<evidence type="ECO:0000256" key="3">
    <source>
        <dbReference type="ARBA" id="ARBA00023004"/>
    </source>
</evidence>
<keyword evidence="5" id="KW-0349">Heme</keyword>
<dbReference type="InterPro" id="IPR050182">
    <property type="entry name" value="Cytochrome_P450_fam2"/>
</dbReference>
<dbReference type="SUPFAM" id="SSF48264">
    <property type="entry name" value="Cytochrome P450"/>
    <property type="match status" value="1"/>
</dbReference>
<sequence length="501" mass="56346">MALGFSEALLLLTTALFAILYLTRKKKDSRYPRGPTPLPFIGNVHQIGRTPLKSFQKWAQEYGPIYSIKMGSVDTIILNDHKLVKELLADNATAGRSENPVITAFSKGHGIINVDGPTWEEQRRFTIRKLRDIGLLKSTIESKILEEVKSLLNVFERNVGKPMSENRMFNGAVVNTLWAIVSGERHEWDAPVEPEILKKTDELITAVSRIALTGLIFAPVMRHIVPKWSGWTDWTNSILNLKKVVDVTVVSHTEKHDPNNPNDFIDHFLAQIKNEDDPSSSFYKENGAANLFAVVTDLFVAGSETSANTITWAMLQLSQNLEAQIKMQKELDRILGAPGDGSRLPSLSDRPSLPYIDAVISEVLRISPVLALGAPHKMLQDMEFKGYFFPKGANMWVNIYSIHHDASIWGEDVEKFRPERFLSEDGTQVIRHEALLPFGTGRRVCIGETLAKDTIFLFLASIFHKFIVEPYPSCVKADMEPVIGFLLRTKPFKVVVRNRGK</sequence>
<organism evidence="6 7">
    <name type="scientific">Orchesella dallaii</name>
    <dbReference type="NCBI Taxonomy" id="48710"/>
    <lineage>
        <taxon>Eukaryota</taxon>
        <taxon>Metazoa</taxon>
        <taxon>Ecdysozoa</taxon>
        <taxon>Arthropoda</taxon>
        <taxon>Hexapoda</taxon>
        <taxon>Collembola</taxon>
        <taxon>Entomobryomorpha</taxon>
        <taxon>Entomobryoidea</taxon>
        <taxon>Orchesellidae</taxon>
        <taxon>Orchesellinae</taxon>
        <taxon>Orchesella</taxon>
    </lineage>
</organism>
<dbReference type="PANTHER" id="PTHR24300:SF375">
    <property type="entry name" value="CYTOCHROME P450 FAMILY"/>
    <property type="match status" value="1"/>
</dbReference>
<dbReference type="Pfam" id="PF00067">
    <property type="entry name" value="p450"/>
    <property type="match status" value="1"/>
</dbReference>
<dbReference type="InterPro" id="IPR017972">
    <property type="entry name" value="Cyt_P450_CS"/>
</dbReference>
<keyword evidence="3 5" id="KW-0408">Iron</keyword>
<evidence type="ECO:0000256" key="1">
    <source>
        <dbReference type="ARBA" id="ARBA00010617"/>
    </source>
</evidence>
<dbReference type="PRINTS" id="PR00463">
    <property type="entry name" value="EP450I"/>
</dbReference>